<proteinExistence type="predicted"/>
<sequence>MICLSRIINSNYSLQSFLVPCDNAVSRSSALLITVTWKL</sequence>
<name>A0A0A9GXE4_ARUDO</name>
<dbReference type="EMBL" id="GBRH01168256">
    <property type="protein sequence ID" value="JAE29640.1"/>
    <property type="molecule type" value="Transcribed_RNA"/>
</dbReference>
<organism evidence="1">
    <name type="scientific">Arundo donax</name>
    <name type="common">Giant reed</name>
    <name type="synonym">Donax arundinaceus</name>
    <dbReference type="NCBI Taxonomy" id="35708"/>
    <lineage>
        <taxon>Eukaryota</taxon>
        <taxon>Viridiplantae</taxon>
        <taxon>Streptophyta</taxon>
        <taxon>Embryophyta</taxon>
        <taxon>Tracheophyta</taxon>
        <taxon>Spermatophyta</taxon>
        <taxon>Magnoliopsida</taxon>
        <taxon>Liliopsida</taxon>
        <taxon>Poales</taxon>
        <taxon>Poaceae</taxon>
        <taxon>PACMAD clade</taxon>
        <taxon>Arundinoideae</taxon>
        <taxon>Arundineae</taxon>
        <taxon>Arundo</taxon>
    </lineage>
</organism>
<protein>
    <submittedName>
        <fullName evidence="1">Uncharacterized protein</fullName>
    </submittedName>
</protein>
<evidence type="ECO:0000313" key="1">
    <source>
        <dbReference type="EMBL" id="JAE29640.1"/>
    </source>
</evidence>
<reference evidence="1" key="2">
    <citation type="journal article" date="2015" name="Data Brief">
        <title>Shoot transcriptome of the giant reed, Arundo donax.</title>
        <authorList>
            <person name="Barrero R.A."/>
            <person name="Guerrero F.D."/>
            <person name="Moolhuijzen P."/>
            <person name="Goolsby J.A."/>
            <person name="Tidwell J."/>
            <person name="Bellgard S.E."/>
            <person name="Bellgard M.I."/>
        </authorList>
    </citation>
    <scope>NUCLEOTIDE SEQUENCE</scope>
    <source>
        <tissue evidence="1">Shoot tissue taken approximately 20 cm above the soil surface</tissue>
    </source>
</reference>
<dbReference type="AlphaFoldDB" id="A0A0A9GXE4"/>
<reference evidence="1" key="1">
    <citation type="submission" date="2014-09" db="EMBL/GenBank/DDBJ databases">
        <authorList>
            <person name="Magalhaes I.L.F."/>
            <person name="Oliveira U."/>
            <person name="Santos F.R."/>
            <person name="Vidigal T.H.D.A."/>
            <person name="Brescovit A.D."/>
            <person name="Santos A.J."/>
        </authorList>
    </citation>
    <scope>NUCLEOTIDE SEQUENCE</scope>
    <source>
        <tissue evidence="1">Shoot tissue taken approximately 20 cm above the soil surface</tissue>
    </source>
</reference>
<accession>A0A0A9GXE4</accession>